<reference evidence="2" key="2">
    <citation type="submission" date="2020-05" db="UniProtKB">
        <authorList>
            <consortium name="EnsemblMetazoa"/>
        </authorList>
    </citation>
    <scope>IDENTIFICATION</scope>
    <source>
        <strain evidence="2">IAEA</strain>
    </source>
</reference>
<feature type="region of interest" description="Disordered" evidence="1">
    <location>
        <begin position="69"/>
        <end position="118"/>
    </location>
</feature>
<dbReference type="VEuPathDB" id="VectorBase:GPPI014015"/>
<protein>
    <submittedName>
        <fullName evidence="2">Uncharacterized protein</fullName>
    </submittedName>
</protein>
<reference evidence="3" key="1">
    <citation type="submission" date="2015-01" db="EMBL/GenBank/DDBJ databases">
        <authorList>
            <person name="Aksoy S."/>
            <person name="Warren W."/>
            <person name="Wilson R.K."/>
        </authorList>
    </citation>
    <scope>NUCLEOTIDE SEQUENCE [LARGE SCALE GENOMIC DNA]</scope>
    <source>
        <strain evidence="3">IAEA</strain>
    </source>
</reference>
<dbReference type="EMBL" id="JXJN01006401">
    <property type="status" value="NOT_ANNOTATED_CDS"/>
    <property type="molecule type" value="Genomic_DNA"/>
</dbReference>
<proteinExistence type="predicted"/>
<organism evidence="2 3">
    <name type="scientific">Glossina palpalis gambiensis</name>
    <dbReference type="NCBI Taxonomy" id="67801"/>
    <lineage>
        <taxon>Eukaryota</taxon>
        <taxon>Metazoa</taxon>
        <taxon>Ecdysozoa</taxon>
        <taxon>Arthropoda</taxon>
        <taxon>Hexapoda</taxon>
        <taxon>Insecta</taxon>
        <taxon>Pterygota</taxon>
        <taxon>Neoptera</taxon>
        <taxon>Endopterygota</taxon>
        <taxon>Diptera</taxon>
        <taxon>Brachycera</taxon>
        <taxon>Muscomorpha</taxon>
        <taxon>Hippoboscoidea</taxon>
        <taxon>Glossinidae</taxon>
        <taxon>Glossina</taxon>
    </lineage>
</organism>
<feature type="compositionally biased region" description="Acidic residues" evidence="1">
    <location>
        <begin position="85"/>
        <end position="110"/>
    </location>
</feature>
<sequence length="118" mass="13020">MAVLKVIGYMECLEMKKELFVSKVDPGSPRAERKLSAATAPSMKTKWLKAIKSLKPASGSAVQTDSIFTTFPAAPTSDDGRDVTNDDDNDDNNDDDDDNDDDDNDDDDNVGEGMHRWY</sequence>
<dbReference type="Proteomes" id="UP000092460">
    <property type="component" value="Unassembled WGS sequence"/>
</dbReference>
<name>A0A1B0AZP2_9MUSC</name>
<dbReference type="AlphaFoldDB" id="A0A1B0AZP2"/>
<evidence type="ECO:0000313" key="3">
    <source>
        <dbReference type="Proteomes" id="UP000092460"/>
    </source>
</evidence>
<keyword evidence="3" id="KW-1185">Reference proteome</keyword>
<dbReference type="EnsemblMetazoa" id="GPPI014015-RA">
    <property type="protein sequence ID" value="GPPI014015-PA"/>
    <property type="gene ID" value="GPPI014015"/>
</dbReference>
<evidence type="ECO:0000256" key="1">
    <source>
        <dbReference type="SAM" id="MobiDB-lite"/>
    </source>
</evidence>
<evidence type="ECO:0000313" key="2">
    <source>
        <dbReference type="EnsemblMetazoa" id="GPPI014015-PA"/>
    </source>
</evidence>
<accession>A0A1B0AZP2</accession>